<feature type="domain" description="Neprosin PEP catalytic" evidence="1">
    <location>
        <begin position="1"/>
        <end position="120"/>
    </location>
</feature>
<proteinExistence type="predicted"/>
<dbReference type="PROSITE" id="PS52045">
    <property type="entry name" value="NEPROSIN_PEP_CD"/>
    <property type="match status" value="1"/>
</dbReference>
<dbReference type="PANTHER" id="PTHR31589">
    <property type="entry name" value="PROTEIN, PUTATIVE (DUF239)-RELATED-RELATED"/>
    <property type="match status" value="1"/>
</dbReference>
<protein>
    <recommendedName>
        <fullName evidence="1">Neprosin PEP catalytic domain-containing protein</fullName>
    </recommendedName>
</protein>
<organism evidence="2 3">
    <name type="scientific">Camellia sinensis</name>
    <name type="common">Tea plant</name>
    <name type="synonym">Thea sinensis</name>
    <dbReference type="NCBI Taxonomy" id="4442"/>
    <lineage>
        <taxon>Eukaryota</taxon>
        <taxon>Viridiplantae</taxon>
        <taxon>Streptophyta</taxon>
        <taxon>Embryophyta</taxon>
        <taxon>Tracheophyta</taxon>
        <taxon>Spermatophyta</taxon>
        <taxon>Magnoliopsida</taxon>
        <taxon>eudicotyledons</taxon>
        <taxon>Gunneridae</taxon>
        <taxon>Pentapetalae</taxon>
        <taxon>asterids</taxon>
        <taxon>Ericales</taxon>
        <taxon>Theaceae</taxon>
        <taxon>Camellia</taxon>
    </lineage>
</organism>
<dbReference type="Proteomes" id="UP000593564">
    <property type="component" value="Unassembled WGS sequence"/>
</dbReference>
<dbReference type="InterPro" id="IPR004314">
    <property type="entry name" value="Neprosin"/>
</dbReference>
<comment type="caution">
    <text evidence="2">The sequence shown here is derived from an EMBL/GenBank/DDBJ whole genome shotgun (WGS) entry which is preliminary data.</text>
</comment>
<dbReference type="AlphaFoldDB" id="A0A7J7HKB9"/>
<dbReference type="EMBL" id="JACBKZ010000004">
    <property type="protein sequence ID" value="KAF5952681.1"/>
    <property type="molecule type" value="Genomic_DNA"/>
</dbReference>
<gene>
    <name evidence="2" type="ORF">HYC85_010625</name>
</gene>
<dbReference type="InterPro" id="IPR053168">
    <property type="entry name" value="Glutamic_endopeptidase"/>
</dbReference>
<accession>A0A7J7HKB9</accession>
<evidence type="ECO:0000313" key="2">
    <source>
        <dbReference type="EMBL" id="KAF5952681.1"/>
    </source>
</evidence>
<evidence type="ECO:0000259" key="1">
    <source>
        <dbReference type="PROSITE" id="PS52045"/>
    </source>
</evidence>
<dbReference type="PANTHER" id="PTHR31589:SF24">
    <property type="entry name" value="OS07G0205500 PROTEIN"/>
    <property type="match status" value="1"/>
</dbReference>
<sequence>MTPPLSDAYEATRCYNLLCSGFVQINNEIAMGASIFPISAYGSSQYDISLLVWKDPKEGNWWMQFGNDYVLGYWPAFLFSYLADSASMIEGNTPPPPKWAVAISLKKGLAKLVTSETSRL</sequence>
<evidence type="ECO:0000313" key="3">
    <source>
        <dbReference type="Proteomes" id="UP000593564"/>
    </source>
</evidence>
<reference evidence="2 3" key="2">
    <citation type="submission" date="2020-07" db="EMBL/GenBank/DDBJ databases">
        <title>Genome assembly of wild tea tree DASZ reveals pedigree and selection history of tea varieties.</title>
        <authorList>
            <person name="Zhang W."/>
        </authorList>
    </citation>
    <scope>NUCLEOTIDE SEQUENCE [LARGE SCALE GENOMIC DNA]</scope>
    <source>
        <strain evidence="3">cv. G240</strain>
        <tissue evidence="2">Leaf</tissue>
    </source>
</reference>
<dbReference type="Pfam" id="PF03080">
    <property type="entry name" value="Neprosin"/>
    <property type="match status" value="1"/>
</dbReference>
<reference evidence="3" key="1">
    <citation type="journal article" date="2020" name="Nat. Commun.">
        <title>Genome assembly of wild tea tree DASZ reveals pedigree and selection history of tea varieties.</title>
        <authorList>
            <person name="Zhang W."/>
            <person name="Zhang Y."/>
            <person name="Qiu H."/>
            <person name="Guo Y."/>
            <person name="Wan H."/>
            <person name="Zhang X."/>
            <person name="Scossa F."/>
            <person name="Alseekh S."/>
            <person name="Zhang Q."/>
            <person name="Wang P."/>
            <person name="Xu L."/>
            <person name="Schmidt M.H."/>
            <person name="Jia X."/>
            <person name="Li D."/>
            <person name="Zhu A."/>
            <person name="Guo F."/>
            <person name="Chen W."/>
            <person name="Ni D."/>
            <person name="Usadel B."/>
            <person name="Fernie A.R."/>
            <person name="Wen W."/>
        </authorList>
    </citation>
    <scope>NUCLEOTIDE SEQUENCE [LARGE SCALE GENOMIC DNA]</scope>
    <source>
        <strain evidence="3">cv. G240</strain>
    </source>
</reference>
<name>A0A7J7HKB9_CAMSI</name>
<keyword evidence="3" id="KW-1185">Reference proteome</keyword>